<keyword evidence="5 13" id="KW-0863">Zinc-finger</keyword>
<evidence type="ECO:0000256" key="7">
    <source>
        <dbReference type="ARBA" id="ARBA00022833"/>
    </source>
</evidence>
<evidence type="ECO:0000256" key="1">
    <source>
        <dbReference type="ARBA" id="ARBA00009409"/>
    </source>
</evidence>
<dbReference type="InterPro" id="IPR044090">
    <property type="entry name" value="Nei2_N"/>
</dbReference>
<keyword evidence="12" id="KW-0326">Glycosidase</keyword>
<keyword evidence="6" id="KW-0378">Hydrolase</keyword>
<evidence type="ECO:0000256" key="2">
    <source>
        <dbReference type="ARBA" id="ARBA00012720"/>
    </source>
</evidence>
<dbReference type="SMART" id="SM01232">
    <property type="entry name" value="H2TH"/>
    <property type="match status" value="1"/>
</dbReference>
<dbReference type="CDD" id="cd08971">
    <property type="entry name" value="AcNei2_N"/>
    <property type="match status" value="1"/>
</dbReference>
<keyword evidence="10" id="KW-0456">Lyase</keyword>
<dbReference type="SUPFAM" id="SSF57716">
    <property type="entry name" value="Glucocorticoid receptor-like (DNA-binding domain)"/>
    <property type="match status" value="1"/>
</dbReference>
<evidence type="ECO:0000259" key="15">
    <source>
        <dbReference type="PROSITE" id="PS51068"/>
    </source>
</evidence>
<dbReference type="SMART" id="SM00898">
    <property type="entry name" value="Fapy_DNA_glyco"/>
    <property type="match status" value="1"/>
</dbReference>
<evidence type="ECO:0000256" key="8">
    <source>
        <dbReference type="ARBA" id="ARBA00023125"/>
    </source>
</evidence>
<gene>
    <name evidence="16" type="ORF">GCM10022231_21870</name>
</gene>
<feature type="domain" description="FPG-type" evidence="14">
    <location>
        <begin position="223"/>
        <end position="264"/>
    </location>
</feature>
<dbReference type="Gene3D" id="3.20.190.10">
    <property type="entry name" value="MutM-like, N-terminal"/>
    <property type="match status" value="1"/>
</dbReference>
<evidence type="ECO:0000256" key="6">
    <source>
        <dbReference type="ARBA" id="ARBA00022801"/>
    </source>
</evidence>
<accession>A0ABP7P8A2</accession>
<keyword evidence="8" id="KW-0238">DNA-binding</keyword>
<evidence type="ECO:0000256" key="3">
    <source>
        <dbReference type="ARBA" id="ARBA00022723"/>
    </source>
</evidence>
<evidence type="ECO:0000256" key="11">
    <source>
        <dbReference type="ARBA" id="ARBA00023268"/>
    </source>
</evidence>
<keyword evidence="3" id="KW-0479">Metal-binding</keyword>
<comment type="similarity">
    <text evidence="1">Belongs to the FPG family.</text>
</comment>
<dbReference type="InterPro" id="IPR015886">
    <property type="entry name" value="H2TH_FPG"/>
</dbReference>
<dbReference type="PANTHER" id="PTHR42697:SF1">
    <property type="entry name" value="ENDONUCLEASE 8"/>
    <property type="match status" value="1"/>
</dbReference>
<evidence type="ECO:0000256" key="9">
    <source>
        <dbReference type="ARBA" id="ARBA00023204"/>
    </source>
</evidence>
<keyword evidence="4" id="KW-0227">DNA damage</keyword>
<dbReference type="RefSeq" id="WP_344783603.1">
    <property type="nucleotide sequence ID" value="NZ_BAAAZW010000006.1"/>
</dbReference>
<dbReference type="EC" id="4.2.99.18" evidence="2"/>
<dbReference type="InterPro" id="IPR012319">
    <property type="entry name" value="FPG_cat"/>
</dbReference>
<dbReference type="SUPFAM" id="SSF81624">
    <property type="entry name" value="N-terminal domain of MutM-like DNA repair proteins"/>
    <property type="match status" value="1"/>
</dbReference>
<evidence type="ECO:0000256" key="12">
    <source>
        <dbReference type="ARBA" id="ARBA00023295"/>
    </source>
</evidence>
<reference evidence="17" key="1">
    <citation type="journal article" date="2019" name="Int. J. Syst. Evol. Microbiol.">
        <title>The Global Catalogue of Microorganisms (GCM) 10K type strain sequencing project: providing services to taxonomists for standard genome sequencing and annotation.</title>
        <authorList>
            <consortium name="The Broad Institute Genomics Platform"/>
            <consortium name="The Broad Institute Genome Sequencing Center for Infectious Disease"/>
            <person name="Wu L."/>
            <person name="Ma J."/>
        </authorList>
    </citation>
    <scope>NUCLEOTIDE SEQUENCE [LARGE SCALE GENOMIC DNA]</scope>
    <source>
        <strain evidence="17">JCM 16923</strain>
    </source>
</reference>
<evidence type="ECO:0000256" key="13">
    <source>
        <dbReference type="PROSITE-ProRule" id="PRU00391"/>
    </source>
</evidence>
<evidence type="ECO:0000256" key="4">
    <source>
        <dbReference type="ARBA" id="ARBA00022763"/>
    </source>
</evidence>
<dbReference type="PROSITE" id="PS51066">
    <property type="entry name" value="ZF_FPG_2"/>
    <property type="match status" value="1"/>
</dbReference>
<proteinExistence type="inferred from homology"/>
<dbReference type="InterPro" id="IPR000214">
    <property type="entry name" value="Znf_DNA_glyclase/AP_lyase"/>
</dbReference>
<dbReference type="Proteomes" id="UP001418444">
    <property type="component" value="Unassembled WGS sequence"/>
</dbReference>
<dbReference type="PROSITE" id="PS51068">
    <property type="entry name" value="FPG_CAT"/>
    <property type="match status" value="1"/>
</dbReference>
<feature type="domain" description="Formamidopyrimidine-DNA glycosylase catalytic" evidence="15">
    <location>
        <begin position="2"/>
        <end position="106"/>
    </location>
</feature>
<dbReference type="EMBL" id="BAAAZW010000006">
    <property type="protein sequence ID" value="GAA3961387.1"/>
    <property type="molecule type" value="Genomic_DNA"/>
</dbReference>
<dbReference type="SUPFAM" id="SSF46946">
    <property type="entry name" value="S13-like H2TH domain"/>
    <property type="match status" value="1"/>
</dbReference>
<keyword evidence="7" id="KW-0862">Zinc</keyword>
<evidence type="ECO:0000256" key="5">
    <source>
        <dbReference type="ARBA" id="ARBA00022771"/>
    </source>
</evidence>
<sequence>MPEGDTVYRTAARLHAALAGKTLTRSDFRVPALATKDLSGAAVDRVRPVGKHLFIDLSGAADRRLSIHSHLMMEGAWHVYARGEKWRRPGFTARVVLRAGDTEAVGFDLGVLELTAAPEAAVAHLGPDLLGEDWDRVRAAENLAADADRALGLALLDQRVMAGIGNIYRNELCFLAGLHPAAPVSAVPDPAALADSAHRLLTANALTPVRCTTGDRRRGRELWVYGRDRRPCRRCGTAIVRGSLGTGSGPAAERVVYFCPACQPVTPGSGPVRRRTGSAGR</sequence>
<dbReference type="Gene3D" id="1.10.8.50">
    <property type="match status" value="1"/>
</dbReference>
<name>A0ABP7P8A2_9ACTN</name>
<dbReference type="Pfam" id="PF01149">
    <property type="entry name" value="Fapy_DNA_glyco"/>
    <property type="match status" value="1"/>
</dbReference>
<comment type="caution">
    <text evidence="16">The sequence shown here is derived from an EMBL/GenBank/DDBJ whole genome shotgun (WGS) entry which is preliminary data.</text>
</comment>
<keyword evidence="11" id="KW-0511">Multifunctional enzyme</keyword>
<evidence type="ECO:0000313" key="17">
    <source>
        <dbReference type="Proteomes" id="UP001418444"/>
    </source>
</evidence>
<evidence type="ECO:0000313" key="16">
    <source>
        <dbReference type="EMBL" id="GAA3961387.1"/>
    </source>
</evidence>
<dbReference type="InterPro" id="IPR010979">
    <property type="entry name" value="Ribosomal_uS13-like_H2TH"/>
</dbReference>
<dbReference type="InterPro" id="IPR035937">
    <property type="entry name" value="FPG_N"/>
</dbReference>
<dbReference type="PANTHER" id="PTHR42697">
    <property type="entry name" value="ENDONUCLEASE 8"/>
    <property type="match status" value="1"/>
</dbReference>
<keyword evidence="9" id="KW-0234">DNA repair</keyword>
<evidence type="ECO:0000256" key="10">
    <source>
        <dbReference type="ARBA" id="ARBA00023239"/>
    </source>
</evidence>
<protein>
    <recommendedName>
        <fullName evidence="2">DNA-(apurinic or apyrimidinic site) lyase</fullName>
        <ecNumber evidence="2">4.2.99.18</ecNumber>
    </recommendedName>
</protein>
<keyword evidence="17" id="KW-1185">Reference proteome</keyword>
<evidence type="ECO:0000259" key="14">
    <source>
        <dbReference type="PROSITE" id="PS51066"/>
    </source>
</evidence>
<organism evidence="16 17">
    <name type="scientific">Gordonia caeni</name>
    <dbReference type="NCBI Taxonomy" id="1007097"/>
    <lineage>
        <taxon>Bacteria</taxon>
        <taxon>Bacillati</taxon>
        <taxon>Actinomycetota</taxon>
        <taxon>Actinomycetes</taxon>
        <taxon>Mycobacteriales</taxon>
        <taxon>Gordoniaceae</taxon>
        <taxon>Gordonia</taxon>
    </lineage>
</organism>
<dbReference type="Pfam" id="PF06831">
    <property type="entry name" value="H2TH"/>
    <property type="match status" value="1"/>
</dbReference>